<accession>A0AA40SA16</accession>
<dbReference type="EMBL" id="JACJIE010000001">
    <property type="protein sequence ID" value="MBA8942547.1"/>
    <property type="molecule type" value="Genomic_DNA"/>
</dbReference>
<organism evidence="3 4">
    <name type="scientific">Streptomyces calvus</name>
    <dbReference type="NCBI Taxonomy" id="67282"/>
    <lineage>
        <taxon>Bacteria</taxon>
        <taxon>Bacillati</taxon>
        <taxon>Actinomycetota</taxon>
        <taxon>Actinomycetes</taxon>
        <taxon>Kitasatosporales</taxon>
        <taxon>Streptomycetaceae</taxon>
        <taxon>Streptomyces</taxon>
    </lineage>
</organism>
<feature type="domain" description="Aldehyde dehydrogenase" evidence="2">
    <location>
        <begin position="4"/>
        <end position="185"/>
    </location>
</feature>
<proteinExistence type="predicted"/>
<dbReference type="Pfam" id="PF00171">
    <property type="entry name" value="Aldedh"/>
    <property type="match status" value="1"/>
</dbReference>
<protein>
    <submittedName>
        <fullName evidence="3">Acyl-CoA reductase-like NAD-dependent aldehyde dehydrogenase</fullName>
    </submittedName>
</protein>
<evidence type="ECO:0000313" key="3">
    <source>
        <dbReference type="EMBL" id="MBA8942547.1"/>
    </source>
</evidence>
<sequence length="193" mass="20531">MITETVDAAIHRARLAQQEAASWTQERVDEIVTAVGWQCYREENARRLALLSHSETSLGNPEHLYALQRRRVLGILRDLHGETTVGVVEDLPELGLRKLAKPLGVIAVATPATAPAPGIICNVLPMLKTRNAAVFSPNPRAAGTAGETIRIIRAALAEVGAPPDLVQCLETTGRAASSELMAAADYVVAIGGV</sequence>
<dbReference type="GO" id="GO:0016491">
    <property type="term" value="F:oxidoreductase activity"/>
    <property type="evidence" value="ECO:0007669"/>
    <property type="project" value="UniProtKB-KW"/>
</dbReference>
<dbReference type="InterPro" id="IPR015590">
    <property type="entry name" value="Aldehyde_DH_dom"/>
</dbReference>
<evidence type="ECO:0000256" key="1">
    <source>
        <dbReference type="ARBA" id="ARBA00023002"/>
    </source>
</evidence>
<dbReference type="AlphaFoldDB" id="A0AA40SA16"/>
<dbReference type="InterPro" id="IPR016161">
    <property type="entry name" value="Ald_DH/histidinol_DH"/>
</dbReference>
<evidence type="ECO:0000313" key="4">
    <source>
        <dbReference type="Proteomes" id="UP000530412"/>
    </source>
</evidence>
<keyword evidence="1" id="KW-0560">Oxidoreductase</keyword>
<name>A0AA40SA16_9ACTN</name>
<dbReference type="SUPFAM" id="SSF53720">
    <property type="entry name" value="ALDH-like"/>
    <property type="match status" value="1"/>
</dbReference>
<evidence type="ECO:0000259" key="2">
    <source>
        <dbReference type="Pfam" id="PF00171"/>
    </source>
</evidence>
<dbReference type="InterPro" id="IPR016162">
    <property type="entry name" value="Ald_DH_N"/>
</dbReference>
<dbReference type="Gene3D" id="3.40.605.10">
    <property type="entry name" value="Aldehyde Dehydrogenase, Chain A, domain 1"/>
    <property type="match status" value="1"/>
</dbReference>
<comment type="caution">
    <text evidence="3">The sequence shown here is derived from an EMBL/GenBank/DDBJ whole genome shotgun (WGS) entry which is preliminary data.</text>
</comment>
<dbReference type="Proteomes" id="UP000530412">
    <property type="component" value="Unassembled WGS sequence"/>
</dbReference>
<reference evidence="3 4" key="1">
    <citation type="submission" date="2020-08" db="EMBL/GenBank/DDBJ databases">
        <title>Genomic Encyclopedia of Type Strains, Phase III (KMG-III): the genomes of soil and plant-associated and newly described type strains.</title>
        <authorList>
            <person name="Whitman W."/>
        </authorList>
    </citation>
    <scope>NUCLEOTIDE SEQUENCE [LARGE SCALE GENOMIC DNA]</scope>
    <source>
        <strain evidence="3 4">CECT 3271</strain>
    </source>
</reference>
<gene>
    <name evidence="3" type="ORF">FHS33_000936</name>
</gene>